<dbReference type="EMBL" id="AWGJ01000005">
    <property type="protein sequence ID" value="ODN79411.1"/>
    <property type="molecule type" value="Genomic_DNA"/>
</dbReference>
<evidence type="ECO:0000313" key="2">
    <source>
        <dbReference type="Proteomes" id="UP000094065"/>
    </source>
</evidence>
<dbReference type="AlphaFoldDB" id="A0A1E3HV51"/>
<sequence length="121" mass="13626">MYETLLPGIAWYIQCVGIVCNAEKNNRSFEVSGTIYMGKRGHLAAFIWHVEVPGMARWLYWPYKNGQHVFVSGPLEKRVDDVYCINLQPMHSISNFASSAPSPSPQHATVVHPTPKHCLLS</sequence>
<accession>A0A1E3HV51</accession>
<dbReference type="OrthoDB" id="2577920at2759"/>
<comment type="caution">
    <text evidence="1">The sequence shown here is derived from an EMBL/GenBank/DDBJ whole genome shotgun (WGS) entry which is preliminary data.</text>
</comment>
<keyword evidence="2" id="KW-1185">Reference proteome</keyword>
<proteinExistence type="predicted"/>
<name>A0A1E3HV51_9TREE</name>
<dbReference type="Proteomes" id="UP000094065">
    <property type="component" value="Unassembled WGS sequence"/>
</dbReference>
<evidence type="ECO:0000313" key="1">
    <source>
        <dbReference type="EMBL" id="ODN79411.1"/>
    </source>
</evidence>
<gene>
    <name evidence="1" type="ORF">L202_03402</name>
</gene>
<organism evidence="1 2">
    <name type="scientific">Cryptococcus amylolentus CBS 6039</name>
    <dbReference type="NCBI Taxonomy" id="1295533"/>
    <lineage>
        <taxon>Eukaryota</taxon>
        <taxon>Fungi</taxon>
        <taxon>Dikarya</taxon>
        <taxon>Basidiomycota</taxon>
        <taxon>Agaricomycotina</taxon>
        <taxon>Tremellomycetes</taxon>
        <taxon>Tremellales</taxon>
        <taxon>Cryptococcaceae</taxon>
        <taxon>Cryptococcus</taxon>
    </lineage>
</organism>
<protein>
    <submittedName>
        <fullName evidence="1">Uncharacterized protein</fullName>
    </submittedName>
</protein>
<reference evidence="1 2" key="1">
    <citation type="submission" date="2016-06" db="EMBL/GenBank/DDBJ databases">
        <title>Evolution of pathogenesis and genome organization in the Tremellales.</title>
        <authorList>
            <person name="Cuomo C."/>
            <person name="Litvintseva A."/>
            <person name="Heitman J."/>
            <person name="Chen Y."/>
            <person name="Sun S."/>
            <person name="Springer D."/>
            <person name="Dromer F."/>
            <person name="Young S."/>
            <person name="Zeng Q."/>
            <person name="Chapman S."/>
            <person name="Gujja S."/>
            <person name="Saif S."/>
            <person name="Birren B."/>
        </authorList>
    </citation>
    <scope>NUCLEOTIDE SEQUENCE [LARGE SCALE GENOMIC DNA]</scope>
    <source>
        <strain evidence="1 2">CBS 6039</strain>
    </source>
</reference>
<dbReference type="RefSeq" id="XP_018994258.1">
    <property type="nucleotide sequence ID" value="XM_019137232.1"/>
</dbReference>
<dbReference type="GeneID" id="30154711"/>